<keyword evidence="2" id="KW-0813">Transport</keyword>
<feature type="transmembrane region" description="Helical" evidence="6">
    <location>
        <begin position="39"/>
        <end position="60"/>
    </location>
</feature>
<dbReference type="InterPro" id="IPR036259">
    <property type="entry name" value="MFS_trans_sf"/>
</dbReference>
<dbReference type="Proteomes" id="UP000001294">
    <property type="component" value="Unassembled WGS sequence"/>
</dbReference>
<keyword evidence="3 6" id="KW-0812">Transmembrane</keyword>
<dbReference type="VEuPathDB" id="FungiDB:PMAA_097850"/>
<dbReference type="EMBL" id="DS995902">
    <property type="protein sequence ID" value="EEA23196.1"/>
    <property type="molecule type" value="Genomic_DNA"/>
</dbReference>
<protein>
    <submittedName>
        <fullName evidence="7">High-affinity nicotinic acid transporter, putative</fullName>
    </submittedName>
</protein>
<evidence type="ECO:0000256" key="6">
    <source>
        <dbReference type="SAM" id="Phobius"/>
    </source>
</evidence>
<gene>
    <name evidence="7" type="ORF">PMAA_097850</name>
</gene>
<evidence type="ECO:0000313" key="7">
    <source>
        <dbReference type="EMBL" id="EEA23196.1"/>
    </source>
</evidence>
<dbReference type="GO" id="GO:0016020">
    <property type="term" value="C:membrane"/>
    <property type="evidence" value="ECO:0007669"/>
    <property type="project" value="UniProtKB-SubCell"/>
</dbReference>
<sequence>MEEKEHESQIEYQKPTRFTLSDAGEGLSNEEYAKRERAVVWKLDCFIAPVMMFLMLISYLDHGNYFFSRIGFAATQGLSTDIGLKRNQLNICISIFYIFYIIAEFPTSLLVKRLQYNRVIPFIAFCWGLICMCSGFVQGFPSLAVTRLLLGFFEGCLFPSMILFLCDWYKREELATRISFLFVASALSGAFGGLLAYAILYMDGVARMKGWRWLYIIEGIITLVFAGLCVFIVPKNFETAYFLTENDRVIMRHRAEATAAYSGGQSHYKWKDVKMAAKDVKSWLHGSIQICVVTILYGFGTFLPIILKDGFHYSIIQAQYLVVPGNKSMGCNCLCHRCSSIRQIQSPFPVPNHLCTLRHSRLRHFGCQQSPSSLGGRSIFRNISHFNGKLLVYRNIAWLSSNCAPDGKRAASVGILLSLINIGGVVAGQVYQTSSAPGFVLGHSWSLGCLVFAWCGWWVVLGLYKKREREKDRALAEGVTIPQDEWSDRAPDFRYQF</sequence>
<dbReference type="FunFam" id="1.20.1250.20:FF:000057">
    <property type="entry name" value="MFS general substrate transporter"/>
    <property type="match status" value="1"/>
</dbReference>
<feature type="transmembrane region" description="Helical" evidence="6">
    <location>
        <begin position="88"/>
        <end position="107"/>
    </location>
</feature>
<feature type="transmembrane region" description="Helical" evidence="6">
    <location>
        <begin position="119"/>
        <end position="138"/>
    </location>
</feature>
<name>B6QIK1_TALMQ</name>
<keyword evidence="8" id="KW-1185">Reference proteome</keyword>
<evidence type="ECO:0000256" key="2">
    <source>
        <dbReference type="ARBA" id="ARBA00022448"/>
    </source>
</evidence>
<feature type="transmembrane region" description="Helical" evidence="6">
    <location>
        <begin position="213"/>
        <end position="233"/>
    </location>
</feature>
<reference evidence="8" key="1">
    <citation type="journal article" date="2015" name="Genome Announc.">
        <title>Genome sequence of the AIDS-associated pathogen Penicillium marneffei (ATCC18224) and its near taxonomic relative Talaromyces stipitatus (ATCC10500).</title>
        <authorList>
            <person name="Nierman W.C."/>
            <person name="Fedorova-Abrams N.D."/>
            <person name="Andrianopoulos A."/>
        </authorList>
    </citation>
    <scope>NUCLEOTIDE SEQUENCE [LARGE SCALE GENOMIC DNA]</scope>
    <source>
        <strain evidence="8">ATCC 18224 / CBS 334.59 / QM 7333</strain>
    </source>
</reference>
<dbReference type="Gene3D" id="1.20.1250.20">
    <property type="entry name" value="MFS general substrate transporter like domains"/>
    <property type="match status" value="1"/>
</dbReference>
<dbReference type="AlphaFoldDB" id="B6QIK1"/>
<dbReference type="OrthoDB" id="2962993at2759"/>
<dbReference type="PhylomeDB" id="B6QIK1"/>
<keyword evidence="5 6" id="KW-0472">Membrane</keyword>
<dbReference type="SUPFAM" id="SSF103473">
    <property type="entry name" value="MFS general substrate transporter"/>
    <property type="match status" value="1"/>
</dbReference>
<evidence type="ECO:0000313" key="8">
    <source>
        <dbReference type="Proteomes" id="UP000001294"/>
    </source>
</evidence>
<dbReference type="InterPro" id="IPR011701">
    <property type="entry name" value="MFS"/>
</dbReference>
<evidence type="ECO:0000256" key="3">
    <source>
        <dbReference type="ARBA" id="ARBA00022692"/>
    </source>
</evidence>
<dbReference type="GO" id="GO:0022857">
    <property type="term" value="F:transmembrane transporter activity"/>
    <property type="evidence" value="ECO:0007669"/>
    <property type="project" value="InterPro"/>
</dbReference>
<feature type="transmembrane region" description="Helical" evidence="6">
    <location>
        <begin position="178"/>
        <end position="201"/>
    </location>
</feature>
<evidence type="ECO:0000256" key="5">
    <source>
        <dbReference type="ARBA" id="ARBA00023136"/>
    </source>
</evidence>
<keyword evidence="4 6" id="KW-1133">Transmembrane helix</keyword>
<evidence type="ECO:0000256" key="1">
    <source>
        <dbReference type="ARBA" id="ARBA00004141"/>
    </source>
</evidence>
<feature type="transmembrane region" description="Helical" evidence="6">
    <location>
        <begin position="410"/>
        <end position="431"/>
    </location>
</feature>
<dbReference type="HOGENOM" id="CLU_001265_0_1_1"/>
<evidence type="ECO:0000256" key="4">
    <source>
        <dbReference type="ARBA" id="ARBA00022989"/>
    </source>
</evidence>
<dbReference type="PANTHER" id="PTHR43791:SF24">
    <property type="entry name" value="NICOTINIC ACID PLASMA MEMBRANE TRANSPORTER"/>
    <property type="match status" value="1"/>
</dbReference>
<dbReference type="Pfam" id="PF07690">
    <property type="entry name" value="MFS_1"/>
    <property type="match status" value="1"/>
</dbReference>
<proteinExistence type="predicted"/>
<comment type="subcellular location">
    <subcellularLocation>
        <location evidence="1">Membrane</location>
        <topology evidence="1">Multi-pass membrane protein</topology>
    </subcellularLocation>
</comment>
<feature type="transmembrane region" description="Helical" evidence="6">
    <location>
        <begin position="443"/>
        <end position="464"/>
    </location>
</feature>
<organism evidence="7 8">
    <name type="scientific">Talaromyces marneffei (strain ATCC 18224 / CBS 334.59 / QM 7333)</name>
    <name type="common">Penicillium marneffei</name>
    <dbReference type="NCBI Taxonomy" id="441960"/>
    <lineage>
        <taxon>Eukaryota</taxon>
        <taxon>Fungi</taxon>
        <taxon>Dikarya</taxon>
        <taxon>Ascomycota</taxon>
        <taxon>Pezizomycotina</taxon>
        <taxon>Eurotiomycetes</taxon>
        <taxon>Eurotiomycetidae</taxon>
        <taxon>Eurotiales</taxon>
        <taxon>Trichocomaceae</taxon>
        <taxon>Talaromyces</taxon>
        <taxon>Talaromyces sect. Talaromyces</taxon>
    </lineage>
</organism>
<feature type="transmembrane region" description="Helical" evidence="6">
    <location>
        <begin position="144"/>
        <end position="166"/>
    </location>
</feature>
<dbReference type="PANTHER" id="PTHR43791">
    <property type="entry name" value="PERMEASE-RELATED"/>
    <property type="match status" value="1"/>
</dbReference>
<accession>B6QIK1</accession>